<evidence type="ECO:0000313" key="8">
    <source>
        <dbReference type="EMBL" id="GAA5209607.1"/>
    </source>
</evidence>
<evidence type="ECO:0000256" key="4">
    <source>
        <dbReference type="ARBA" id="ARBA00022777"/>
    </source>
</evidence>
<protein>
    <recommendedName>
        <fullName evidence="2">histidine kinase</fullName>
        <ecNumber evidence="2">2.7.13.3</ecNumber>
    </recommendedName>
</protein>
<dbReference type="Proteomes" id="UP001499878">
    <property type="component" value="Unassembled WGS sequence"/>
</dbReference>
<feature type="region of interest" description="Disordered" evidence="6">
    <location>
        <begin position="86"/>
        <end position="105"/>
    </location>
</feature>
<dbReference type="Pfam" id="PF02518">
    <property type="entry name" value="HATPase_c"/>
    <property type="match status" value="1"/>
</dbReference>
<dbReference type="PANTHER" id="PTHR24421:SF10">
    <property type="entry name" value="NITRATE_NITRITE SENSOR PROTEIN NARQ"/>
    <property type="match status" value="1"/>
</dbReference>
<comment type="caution">
    <text evidence="8">The sequence shown here is derived from an EMBL/GenBank/DDBJ whole genome shotgun (WGS) entry which is preliminary data.</text>
</comment>
<reference evidence="9" key="1">
    <citation type="journal article" date="2019" name="Int. J. Syst. Evol. Microbiol.">
        <title>The Global Catalogue of Microorganisms (GCM) 10K type strain sequencing project: providing services to taxonomists for standard genome sequencing and annotation.</title>
        <authorList>
            <consortium name="The Broad Institute Genomics Platform"/>
            <consortium name="The Broad Institute Genome Sequencing Center for Infectious Disease"/>
            <person name="Wu L."/>
            <person name="Ma J."/>
        </authorList>
    </citation>
    <scope>NUCLEOTIDE SEQUENCE [LARGE SCALE GENOMIC DNA]</scope>
    <source>
        <strain evidence="9">JCM 18306</strain>
    </source>
</reference>
<dbReference type="CDD" id="cd16917">
    <property type="entry name" value="HATPase_UhpB-NarQ-NarX-like"/>
    <property type="match status" value="1"/>
</dbReference>
<evidence type="ECO:0000256" key="1">
    <source>
        <dbReference type="ARBA" id="ARBA00000085"/>
    </source>
</evidence>
<evidence type="ECO:0000256" key="2">
    <source>
        <dbReference type="ARBA" id="ARBA00012438"/>
    </source>
</evidence>
<dbReference type="Gene3D" id="3.30.565.10">
    <property type="entry name" value="Histidine kinase-like ATPase, C-terminal domain"/>
    <property type="match status" value="1"/>
</dbReference>
<gene>
    <name evidence="8" type="ORF">GCM10023323_33870</name>
</gene>
<keyword evidence="5" id="KW-0902">Two-component regulatory system</keyword>
<evidence type="ECO:0000256" key="3">
    <source>
        <dbReference type="ARBA" id="ARBA00022679"/>
    </source>
</evidence>
<evidence type="ECO:0000256" key="6">
    <source>
        <dbReference type="SAM" id="MobiDB-lite"/>
    </source>
</evidence>
<comment type="catalytic activity">
    <reaction evidence="1">
        <text>ATP + protein L-histidine = ADP + protein N-phospho-L-histidine.</text>
        <dbReference type="EC" id="2.7.13.3"/>
    </reaction>
</comment>
<accession>A0ABP9T627</accession>
<dbReference type="PANTHER" id="PTHR24421">
    <property type="entry name" value="NITRATE/NITRITE SENSOR PROTEIN NARX-RELATED"/>
    <property type="match status" value="1"/>
</dbReference>
<feature type="region of interest" description="Disordered" evidence="6">
    <location>
        <begin position="110"/>
        <end position="130"/>
    </location>
</feature>
<dbReference type="InterPro" id="IPR050482">
    <property type="entry name" value="Sensor_HK_TwoCompSys"/>
</dbReference>
<dbReference type="InterPro" id="IPR036890">
    <property type="entry name" value="HATPase_C_sf"/>
</dbReference>
<dbReference type="InterPro" id="IPR003594">
    <property type="entry name" value="HATPase_dom"/>
</dbReference>
<evidence type="ECO:0000259" key="7">
    <source>
        <dbReference type="Pfam" id="PF02518"/>
    </source>
</evidence>
<dbReference type="SUPFAM" id="SSF55874">
    <property type="entry name" value="ATPase domain of HSP90 chaperone/DNA topoisomerase II/histidine kinase"/>
    <property type="match status" value="1"/>
</dbReference>
<evidence type="ECO:0000313" key="9">
    <source>
        <dbReference type="Proteomes" id="UP001499878"/>
    </source>
</evidence>
<keyword evidence="9" id="KW-1185">Reference proteome</keyword>
<keyword evidence="4" id="KW-0418">Kinase</keyword>
<dbReference type="EMBL" id="BAABJR010000008">
    <property type="protein sequence ID" value="GAA5209607.1"/>
    <property type="molecule type" value="Genomic_DNA"/>
</dbReference>
<proteinExistence type="predicted"/>
<feature type="domain" description="Histidine kinase/HSP90-like ATPase" evidence="7">
    <location>
        <begin position="52"/>
        <end position="96"/>
    </location>
</feature>
<keyword evidence="3" id="KW-0808">Transferase</keyword>
<sequence>MRVGAGRFRRVGDGTARVACLRWRHGSPRPLDVRVSTGGDRRPLPAEVDLVAYRIVQESLTNVTRHAHATAVDVRTEQGPRHVTVEVTDNGRGPAPVGAGSGSGIAGMRERAWAATPGGSRPRSPDGCRG</sequence>
<evidence type="ECO:0000256" key="5">
    <source>
        <dbReference type="ARBA" id="ARBA00023012"/>
    </source>
</evidence>
<name>A0ABP9T627_9ACTN</name>
<dbReference type="EC" id="2.7.13.3" evidence="2"/>
<organism evidence="8 9">
    <name type="scientific">Streptomyces thinghirensis</name>
    <dbReference type="NCBI Taxonomy" id="551547"/>
    <lineage>
        <taxon>Bacteria</taxon>
        <taxon>Bacillati</taxon>
        <taxon>Actinomycetota</taxon>
        <taxon>Actinomycetes</taxon>
        <taxon>Kitasatosporales</taxon>
        <taxon>Streptomycetaceae</taxon>
        <taxon>Streptomyces</taxon>
    </lineage>
</organism>